<evidence type="ECO:0000256" key="2">
    <source>
        <dbReference type="ARBA" id="ARBA00023125"/>
    </source>
</evidence>
<dbReference type="InterPro" id="IPR028978">
    <property type="entry name" value="Chorismate_lyase_/UTRA_dom_sf"/>
</dbReference>
<dbReference type="Gene3D" id="3.40.1410.10">
    <property type="entry name" value="Chorismate lyase-like"/>
    <property type="match status" value="1"/>
</dbReference>
<evidence type="ECO:0000259" key="5">
    <source>
        <dbReference type="PROSITE" id="PS50949"/>
    </source>
</evidence>
<feature type="domain" description="HTH gntR-type" evidence="5">
    <location>
        <begin position="20"/>
        <end position="88"/>
    </location>
</feature>
<dbReference type="OrthoDB" id="3210131at2"/>
<dbReference type="InterPro" id="IPR036388">
    <property type="entry name" value="WH-like_DNA-bd_sf"/>
</dbReference>
<dbReference type="Proteomes" id="UP000320216">
    <property type="component" value="Chromosome"/>
</dbReference>
<reference evidence="6 7" key="1">
    <citation type="submission" date="2019-07" db="EMBL/GenBank/DDBJ databases">
        <title>Full genome sequence of Humibacter sp. WJ7-1.</title>
        <authorList>
            <person name="Im W.-T."/>
        </authorList>
    </citation>
    <scope>NUCLEOTIDE SEQUENCE [LARGE SCALE GENOMIC DNA]</scope>
    <source>
        <strain evidence="6 7">WJ7-1</strain>
    </source>
</reference>
<name>A0A5B8M259_9MICO</name>
<dbReference type="RefSeq" id="WP_146320141.1">
    <property type="nucleotide sequence ID" value="NZ_CP042305.1"/>
</dbReference>
<dbReference type="InterPro" id="IPR036390">
    <property type="entry name" value="WH_DNA-bd_sf"/>
</dbReference>
<dbReference type="SMART" id="SM00866">
    <property type="entry name" value="UTRA"/>
    <property type="match status" value="1"/>
</dbReference>
<dbReference type="AlphaFoldDB" id="A0A5B8M259"/>
<dbReference type="Pfam" id="PF07702">
    <property type="entry name" value="UTRA"/>
    <property type="match status" value="1"/>
</dbReference>
<dbReference type="SMART" id="SM00345">
    <property type="entry name" value="HTH_GNTR"/>
    <property type="match status" value="1"/>
</dbReference>
<dbReference type="CDD" id="cd07377">
    <property type="entry name" value="WHTH_GntR"/>
    <property type="match status" value="1"/>
</dbReference>
<evidence type="ECO:0000313" key="6">
    <source>
        <dbReference type="EMBL" id="QDZ14858.1"/>
    </source>
</evidence>
<dbReference type="GO" id="GO:0003700">
    <property type="term" value="F:DNA-binding transcription factor activity"/>
    <property type="evidence" value="ECO:0007669"/>
    <property type="project" value="InterPro"/>
</dbReference>
<protein>
    <submittedName>
        <fullName evidence="6">GntR family transcriptional regulator</fullName>
    </submittedName>
</protein>
<dbReference type="Gene3D" id="1.10.10.10">
    <property type="entry name" value="Winged helix-like DNA-binding domain superfamily/Winged helix DNA-binding domain"/>
    <property type="match status" value="1"/>
</dbReference>
<sequence>MLGPRKADPSPDDSPPPTSVPASRRLADDLRHRVLDGDFGAAGRLPSETSLALEYGVTRARMRGALAQLARQSLIVSRPREGWHVRAGHRTQDFERMLSFAQWASAGGRQAGGRITGRQRRAADAREARLLGMRLGEPLSRFTRVRTLDGRVVMVERSTWAPWLANVIDAMPDDVASTTSALADAGIHVSSGTHRIEAVAASSDDAELLGVRRSSPLLQVTRITTTSDGRIVELGVDRYRAGVIAFEVAAGESVRTLS</sequence>
<dbReference type="KEGG" id="huw:FPZ11_08885"/>
<keyword evidence="3" id="KW-0804">Transcription</keyword>
<dbReference type="PANTHER" id="PTHR44846:SF17">
    <property type="entry name" value="GNTR-FAMILY TRANSCRIPTIONAL REGULATOR"/>
    <property type="match status" value="1"/>
</dbReference>
<dbReference type="Pfam" id="PF00392">
    <property type="entry name" value="GntR"/>
    <property type="match status" value="1"/>
</dbReference>
<accession>A0A5B8M259</accession>
<keyword evidence="2" id="KW-0238">DNA-binding</keyword>
<dbReference type="GO" id="GO:0003677">
    <property type="term" value="F:DNA binding"/>
    <property type="evidence" value="ECO:0007669"/>
    <property type="project" value="UniProtKB-KW"/>
</dbReference>
<dbReference type="PROSITE" id="PS50949">
    <property type="entry name" value="HTH_GNTR"/>
    <property type="match status" value="1"/>
</dbReference>
<dbReference type="PRINTS" id="PR00035">
    <property type="entry name" value="HTHGNTR"/>
</dbReference>
<dbReference type="SUPFAM" id="SSF64288">
    <property type="entry name" value="Chorismate lyase-like"/>
    <property type="match status" value="1"/>
</dbReference>
<gene>
    <name evidence="6" type="ORF">FPZ11_08885</name>
</gene>
<feature type="region of interest" description="Disordered" evidence="4">
    <location>
        <begin position="1"/>
        <end position="23"/>
    </location>
</feature>
<keyword evidence="1" id="KW-0805">Transcription regulation</keyword>
<evidence type="ECO:0000256" key="3">
    <source>
        <dbReference type="ARBA" id="ARBA00023163"/>
    </source>
</evidence>
<proteinExistence type="predicted"/>
<keyword evidence="7" id="KW-1185">Reference proteome</keyword>
<evidence type="ECO:0000256" key="1">
    <source>
        <dbReference type="ARBA" id="ARBA00023015"/>
    </source>
</evidence>
<dbReference type="SUPFAM" id="SSF46785">
    <property type="entry name" value="Winged helix' DNA-binding domain"/>
    <property type="match status" value="1"/>
</dbReference>
<dbReference type="PANTHER" id="PTHR44846">
    <property type="entry name" value="MANNOSYL-D-GLYCERATE TRANSPORT/METABOLISM SYSTEM REPRESSOR MNGR-RELATED"/>
    <property type="match status" value="1"/>
</dbReference>
<organism evidence="6 7">
    <name type="scientific">Humibacter ginsenosidimutans</name>
    <dbReference type="NCBI Taxonomy" id="2599293"/>
    <lineage>
        <taxon>Bacteria</taxon>
        <taxon>Bacillati</taxon>
        <taxon>Actinomycetota</taxon>
        <taxon>Actinomycetes</taxon>
        <taxon>Micrococcales</taxon>
        <taxon>Microbacteriaceae</taxon>
        <taxon>Humibacter</taxon>
    </lineage>
</organism>
<evidence type="ECO:0000256" key="4">
    <source>
        <dbReference type="SAM" id="MobiDB-lite"/>
    </source>
</evidence>
<dbReference type="InterPro" id="IPR050679">
    <property type="entry name" value="Bact_HTH_transcr_reg"/>
</dbReference>
<dbReference type="EMBL" id="CP042305">
    <property type="protein sequence ID" value="QDZ14858.1"/>
    <property type="molecule type" value="Genomic_DNA"/>
</dbReference>
<dbReference type="InterPro" id="IPR011663">
    <property type="entry name" value="UTRA"/>
</dbReference>
<dbReference type="GO" id="GO:0045892">
    <property type="term" value="P:negative regulation of DNA-templated transcription"/>
    <property type="evidence" value="ECO:0007669"/>
    <property type="project" value="TreeGrafter"/>
</dbReference>
<dbReference type="InterPro" id="IPR000524">
    <property type="entry name" value="Tscrpt_reg_HTH_GntR"/>
</dbReference>
<evidence type="ECO:0000313" key="7">
    <source>
        <dbReference type="Proteomes" id="UP000320216"/>
    </source>
</evidence>